<reference evidence="3 4" key="1">
    <citation type="journal article" date="2020" name="Arch. Microbiol.">
        <title>The genome sequence of the giant phototrophic gammaproteobacterium Thiospirillum jenense gives insight into its physiological properties and phylogenetic relationships.</title>
        <authorList>
            <person name="Imhoff J.F."/>
            <person name="Meyer T.E."/>
            <person name="Kyndt J.A."/>
        </authorList>
    </citation>
    <scope>NUCLEOTIDE SEQUENCE [LARGE SCALE GENOMIC DNA]</scope>
    <source>
        <strain evidence="3 4">DSM 216</strain>
    </source>
</reference>
<feature type="compositionally biased region" description="Pro residues" evidence="1">
    <location>
        <begin position="179"/>
        <end position="189"/>
    </location>
</feature>
<dbReference type="EMBL" id="JABVCQ010000013">
    <property type="protein sequence ID" value="MBB1126116.1"/>
    <property type="molecule type" value="Genomic_DNA"/>
</dbReference>
<comment type="caution">
    <text evidence="3">The sequence shown here is derived from an EMBL/GenBank/DDBJ whole genome shotgun (WGS) entry which is preliminary data.</text>
</comment>
<dbReference type="AlphaFoldDB" id="A0A839HFH5"/>
<evidence type="ECO:0000256" key="1">
    <source>
        <dbReference type="SAM" id="MobiDB-lite"/>
    </source>
</evidence>
<name>A0A839HFH5_9GAMM</name>
<feature type="chain" id="PRO_5033041736" evidence="2">
    <location>
        <begin position="21"/>
        <end position="326"/>
    </location>
</feature>
<keyword evidence="4" id="KW-1185">Reference proteome</keyword>
<feature type="signal peptide" evidence="2">
    <location>
        <begin position="1"/>
        <end position="20"/>
    </location>
</feature>
<feature type="region of interest" description="Disordered" evidence="1">
    <location>
        <begin position="161"/>
        <end position="190"/>
    </location>
</feature>
<dbReference type="Proteomes" id="UP000548632">
    <property type="component" value="Unassembled WGS sequence"/>
</dbReference>
<sequence>MPTHRILAALLWLTTANAFAADAKHGAATVTLGYDSNPAQTADATARAFVHTAVSAATHPTAAVTVGLDGWWRHYDSADTTARVEFHADWSAETAHGLGVVTATLAAAAFRDTLVPADERNEIAFLLRYDHVLTARDMLGISGELRQLNYLHRVLPWAGRPGAAPPQPAPRQADWSSAPSPPHLPPPPAASVEALKRTDLLTQLGFDATHHWSATVASVLTLTLGHCASSLSPETYTQHGVGGVLRLEPARRWQLELGLDWKHLRYDQAPQQRQRRDAQRAASIALRRDFAHSSGTCRLDWLDSDSNYTERTFQQQVFSCGLDWEF</sequence>
<gene>
    <name evidence="3" type="ORF">HUK38_07715</name>
</gene>
<organism evidence="3 4">
    <name type="scientific">Thiospirillum jenense</name>
    <dbReference type="NCBI Taxonomy" id="1653858"/>
    <lineage>
        <taxon>Bacteria</taxon>
        <taxon>Pseudomonadati</taxon>
        <taxon>Pseudomonadota</taxon>
        <taxon>Gammaproteobacteria</taxon>
        <taxon>Chromatiales</taxon>
        <taxon>Chromatiaceae</taxon>
        <taxon>Thiospirillum</taxon>
    </lineage>
</organism>
<keyword evidence="2" id="KW-0732">Signal</keyword>
<protein>
    <submittedName>
        <fullName evidence="3">Uncharacterized protein</fullName>
    </submittedName>
</protein>
<accession>A0A839HFH5</accession>
<evidence type="ECO:0000256" key="2">
    <source>
        <dbReference type="SAM" id="SignalP"/>
    </source>
</evidence>
<proteinExistence type="predicted"/>
<evidence type="ECO:0000313" key="3">
    <source>
        <dbReference type="EMBL" id="MBB1126116.1"/>
    </source>
</evidence>
<evidence type="ECO:0000313" key="4">
    <source>
        <dbReference type="Proteomes" id="UP000548632"/>
    </source>
</evidence>